<dbReference type="InterPro" id="IPR036986">
    <property type="entry name" value="S4_RNA-bd_sf"/>
</dbReference>
<accession>A0A4R7F2I9</accession>
<organism evidence="6 7">
    <name type="scientific">Myroides indicus</name>
    <dbReference type="NCBI Taxonomy" id="1323422"/>
    <lineage>
        <taxon>Bacteria</taxon>
        <taxon>Pseudomonadati</taxon>
        <taxon>Bacteroidota</taxon>
        <taxon>Flavobacteriia</taxon>
        <taxon>Flavobacteriales</taxon>
        <taxon>Flavobacteriaceae</taxon>
        <taxon>Myroides</taxon>
    </lineage>
</organism>
<dbReference type="PROSITE" id="PS50889">
    <property type="entry name" value="S4"/>
    <property type="match status" value="1"/>
</dbReference>
<dbReference type="CDD" id="cd00165">
    <property type="entry name" value="S4"/>
    <property type="match status" value="1"/>
</dbReference>
<dbReference type="AlphaFoldDB" id="A0A4R7F2I9"/>
<gene>
    <name evidence="6" type="ORF">C8P70_10911</name>
</gene>
<dbReference type="InterPro" id="IPR002942">
    <property type="entry name" value="S4_RNA-bd"/>
</dbReference>
<feature type="compositionally biased region" description="Polar residues" evidence="4">
    <location>
        <begin position="33"/>
        <end position="43"/>
    </location>
</feature>
<reference evidence="6 7" key="1">
    <citation type="submission" date="2019-03" db="EMBL/GenBank/DDBJ databases">
        <title>Genomic Encyclopedia of Archaeal and Bacterial Type Strains, Phase II (KMG-II): from individual species to whole genera.</title>
        <authorList>
            <person name="Goeker M."/>
        </authorList>
    </citation>
    <scope>NUCLEOTIDE SEQUENCE [LARGE SCALE GENOMIC DNA]</scope>
    <source>
        <strain evidence="6 7">DSM 28213</strain>
    </source>
</reference>
<dbReference type="SMART" id="SM00363">
    <property type="entry name" value="S4"/>
    <property type="match status" value="1"/>
</dbReference>
<dbReference type="GO" id="GO:0003723">
    <property type="term" value="F:RNA binding"/>
    <property type="evidence" value="ECO:0007669"/>
    <property type="project" value="UniProtKB-KW"/>
</dbReference>
<evidence type="ECO:0000259" key="5">
    <source>
        <dbReference type="SMART" id="SM00363"/>
    </source>
</evidence>
<protein>
    <submittedName>
        <fullName evidence="6">Ribosomal large subunit pseudouridine synthase B</fullName>
    </submittedName>
</protein>
<dbReference type="Pfam" id="PF01479">
    <property type="entry name" value="S4"/>
    <property type="match status" value="1"/>
</dbReference>
<dbReference type="Gene3D" id="3.10.290.10">
    <property type="entry name" value="RNA-binding S4 domain"/>
    <property type="match status" value="1"/>
</dbReference>
<evidence type="ECO:0000256" key="1">
    <source>
        <dbReference type="ARBA" id="ARBA00008348"/>
    </source>
</evidence>
<sequence length="304" mass="34032">MNNGKSNSKNNSSNRGNKGNQKTSGNAGKKSLSKNAGRNNAAQKSYGKGGGKFFENKPKIKREPQESVAGEMRLNKYISNSGVCSRREADIYIVSGNVKVNGEVITELGYRVKPDDVVNFDGSVITPEKKVYVLLNKPKGFATINESIVSAENVLSLVKSAHNKTLIPVGRMDKTTIGLMLFTNDMNLVQKLNSPEERVSKLYQVSLDRNLKYTDIEKIKNGLLIDEHKVFVEEIEYVDGQPKTEIGIKLRASNVKIVRALFEKLEYNVIKLDRVMYGSLTKWNLPRGKWRFLTEEEIGSLKRG</sequence>
<evidence type="ECO:0000256" key="4">
    <source>
        <dbReference type="SAM" id="MobiDB-lite"/>
    </source>
</evidence>
<dbReference type="InterPro" id="IPR020103">
    <property type="entry name" value="PsdUridine_synth_cat_dom_sf"/>
</dbReference>
<keyword evidence="2" id="KW-0413">Isomerase</keyword>
<proteinExistence type="inferred from homology"/>
<comment type="similarity">
    <text evidence="1">Belongs to the pseudouridine synthase RsuA family.</text>
</comment>
<dbReference type="InterPro" id="IPR020094">
    <property type="entry name" value="TruA/RsuA/RluB/E/F_N"/>
</dbReference>
<dbReference type="RefSeq" id="WP_133712230.1">
    <property type="nucleotide sequence ID" value="NZ_SOAG01000009.1"/>
</dbReference>
<feature type="compositionally biased region" description="Basic and acidic residues" evidence="4">
    <location>
        <begin position="54"/>
        <end position="65"/>
    </location>
</feature>
<dbReference type="GO" id="GO:0120159">
    <property type="term" value="F:rRNA pseudouridine synthase activity"/>
    <property type="evidence" value="ECO:0007669"/>
    <property type="project" value="UniProtKB-ARBA"/>
</dbReference>
<dbReference type="EMBL" id="SOAG01000009">
    <property type="protein sequence ID" value="TDS60155.1"/>
    <property type="molecule type" value="Genomic_DNA"/>
</dbReference>
<feature type="region of interest" description="Disordered" evidence="4">
    <location>
        <begin position="1"/>
        <end position="67"/>
    </location>
</feature>
<feature type="compositionally biased region" description="Low complexity" evidence="4">
    <location>
        <begin position="1"/>
        <end position="20"/>
    </location>
</feature>
<dbReference type="Pfam" id="PF00849">
    <property type="entry name" value="PseudoU_synth_2"/>
    <property type="match status" value="1"/>
</dbReference>
<feature type="domain" description="RNA-binding S4" evidence="5">
    <location>
        <begin position="72"/>
        <end position="139"/>
    </location>
</feature>
<dbReference type="GO" id="GO:0000455">
    <property type="term" value="P:enzyme-directed rRNA pseudouridine synthesis"/>
    <property type="evidence" value="ECO:0007669"/>
    <property type="project" value="UniProtKB-ARBA"/>
</dbReference>
<comment type="caution">
    <text evidence="6">The sequence shown here is derived from an EMBL/GenBank/DDBJ whole genome shotgun (WGS) entry which is preliminary data.</text>
</comment>
<keyword evidence="7" id="KW-1185">Reference proteome</keyword>
<keyword evidence="3" id="KW-0694">RNA-binding</keyword>
<dbReference type="PANTHER" id="PTHR47683:SF2">
    <property type="entry name" value="RNA-BINDING S4 DOMAIN-CONTAINING PROTEIN"/>
    <property type="match status" value="1"/>
</dbReference>
<dbReference type="Proteomes" id="UP000295215">
    <property type="component" value="Unassembled WGS sequence"/>
</dbReference>
<dbReference type="InterPro" id="IPR006145">
    <property type="entry name" value="PsdUridine_synth_RsuA/RluA"/>
</dbReference>
<dbReference type="PANTHER" id="PTHR47683">
    <property type="entry name" value="PSEUDOURIDINE SYNTHASE FAMILY PROTEIN-RELATED"/>
    <property type="match status" value="1"/>
</dbReference>
<dbReference type="SUPFAM" id="SSF55120">
    <property type="entry name" value="Pseudouridine synthase"/>
    <property type="match status" value="1"/>
</dbReference>
<name>A0A4R7F2I9_9FLAO</name>
<dbReference type="Gene3D" id="3.30.70.580">
    <property type="entry name" value="Pseudouridine synthase I, catalytic domain, N-terminal subdomain"/>
    <property type="match status" value="1"/>
</dbReference>
<dbReference type="Gene3D" id="3.30.70.1560">
    <property type="entry name" value="Alpha-L RNA-binding motif"/>
    <property type="match status" value="1"/>
</dbReference>
<evidence type="ECO:0000256" key="2">
    <source>
        <dbReference type="ARBA" id="ARBA00023235"/>
    </source>
</evidence>
<evidence type="ECO:0000313" key="6">
    <source>
        <dbReference type="EMBL" id="TDS60155.1"/>
    </source>
</evidence>
<dbReference type="SUPFAM" id="SSF55174">
    <property type="entry name" value="Alpha-L RNA-binding motif"/>
    <property type="match status" value="1"/>
</dbReference>
<evidence type="ECO:0000256" key="3">
    <source>
        <dbReference type="PROSITE-ProRule" id="PRU00182"/>
    </source>
</evidence>
<dbReference type="InterPro" id="IPR050343">
    <property type="entry name" value="RsuA_PseudoU_synthase"/>
</dbReference>
<dbReference type="InterPro" id="IPR042092">
    <property type="entry name" value="PsdUridine_s_RsuA/RluB/E/F_cat"/>
</dbReference>
<dbReference type="OrthoDB" id="9807213at2"/>
<dbReference type="FunFam" id="3.10.290.10:FF:000003">
    <property type="entry name" value="Pseudouridine synthase"/>
    <property type="match status" value="1"/>
</dbReference>
<evidence type="ECO:0000313" key="7">
    <source>
        <dbReference type="Proteomes" id="UP000295215"/>
    </source>
</evidence>